<organism evidence="1">
    <name type="scientific">Candidatus Kentrum sp. TUN</name>
    <dbReference type="NCBI Taxonomy" id="2126343"/>
    <lineage>
        <taxon>Bacteria</taxon>
        <taxon>Pseudomonadati</taxon>
        <taxon>Pseudomonadota</taxon>
        <taxon>Gammaproteobacteria</taxon>
        <taxon>Candidatus Kentrum</taxon>
    </lineage>
</organism>
<accession>A0A450ZV05</accession>
<dbReference type="AlphaFoldDB" id="A0A450ZV05"/>
<dbReference type="EMBL" id="CAADFX010000302">
    <property type="protein sequence ID" value="VFK64951.1"/>
    <property type="molecule type" value="Genomic_DNA"/>
</dbReference>
<evidence type="ECO:0000313" key="1">
    <source>
        <dbReference type="EMBL" id="VFK57652.1"/>
    </source>
</evidence>
<dbReference type="EMBL" id="CAADFY010000123">
    <property type="protein sequence ID" value="VFK57652.1"/>
    <property type="molecule type" value="Genomic_DNA"/>
</dbReference>
<protein>
    <submittedName>
        <fullName evidence="1">Uncharacterized protein</fullName>
    </submittedName>
</protein>
<sequence length="175" mass="19540">MLNLSKINPELLKGTRSEWLDQIDHDPAEFLPGRYISTLDWTKKCVHDEGDGNIYAYAVVDNDRPDSARAILQLSHARPNSDSPWLKVLSIHLEPNLDISRNDEDISLIAEISIVALKGCLDLTFQEYPSNTLKLYAGTPLSLEFLRGLSQPLKEFGIGISTHGNWLVLSGLNDV</sequence>
<gene>
    <name evidence="2" type="ORF">BECKTUN1418D_GA0071000_13021</name>
    <name evidence="3" type="ORF">BECKTUN1418E_GA0071001_111812</name>
    <name evidence="1" type="ORF">BECKTUN1418F_GA0071002_112312</name>
</gene>
<proteinExistence type="predicted"/>
<reference evidence="1" key="1">
    <citation type="submission" date="2019-02" db="EMBL/GenBank/DDBJ databases">
        <authorList>
            <person name="Gruber-Vodicka R. H."/>
            <person name="Seah K. B. B."/>
        </authorList>
    </citation>
    <scope>NUCLEOTIDE SEQUENCE</scope>
    <source>
        <strain evidence="2">BECK_BY1</strain>
        <strain evidence="3">BECK_BY2</strain>
        <strain evidence="1">BECK_BY3</strain>
    </source>
</reference>
<evidence type="ECO:0000313" key="3">
    <source>
        <dbReference type="EMBL" id="VFK65996.1"/>
    </source>
</evidence>
<evidence type="ECO:0000313" key="2">
    <source>
        <dbReference type="EMBL" id="VFK64951.1"/>
    </source>
</evidence>
<dbReference type="EMBL" id="CAADFV010000118">
    <property type="protein sequence ID" value="VFK65996.1"/>
    <property type="molecule type" value="Genomic_DNA"/>
</dbReference>
<name>A0A450ZV05_9GAMM</name>